<organism evidence="7 8">
    <name type="scientific">Sharpea azabuensis</name>
    <dbReference type="NCBI Taxonomy" id="322505"/>
    <lineage>
        <taxon>Bacteria</taxon>
        <taxon>Bacillati</taxon>
        <taxon>Bacillota</taxon>
        <taxon>Erysipelotrichia</taxon>
        <taxon>Erysipelotrichales</taxon>
        <taxon>Coprobacillaceae</taxon>
        <taxon>Sharpea</taxon>
    </lineage>
</organism>
<dbReference type="NCBIfam" id="TIGR01951">
    <property type="entry name" value="nusB"/>
    <property type="match status" value="1"/>
</dbReference>
<dbReference type="eggNOG" id="COG0781">
    <property type="taxonomic scope" value="Bacteria"/>
</dbReference>
<keyword evidence="4" id="KW-0805">Transcription regulation</keyword>
<dbReference type="Gene3D" id="1.10.940.10">
    <property type="entry name" value="NusB-like"/>
    <property type="match status" value="1"/>
</dbReference>
<accession>A0A1H6Q129</accession>
<keyword evidence="8" id="KW-1185">Reference proteome</keyword>
<evidence type="ECO:0000256" key="5">
    <source>
        <dbReference type="ARBA" id="ARBA00023163"/>
    </source>
</evidence>
<dbReference type="EMBL" id="FNYK01000001">
    <property type="protein sequence ID" value="SEI37548.1"/>
    <property type="molecule type" value="Genomic_DNA"/>
</dbReference>
<name>A0A1H6Q129_9FIRM</name>
<keyword evidence="5" id="KW-0804">Transcription</keyword>
<dbReference type="OrthoDB" id="9811381at2"/>
<evidence type="ECO:0000259" key="6">
    <source>
        <dbReference type="Pfam" id="PF01029"/>
    </source>
</evidence>
<dbReference type="Proteomes" id="UP000183028">
    <property type="component" value="Unassembled WGS sequence"/>
</dbReference>
<evidence type="ECO:0000256" key="3">
    <source>
        <dbReference type="ARBA" id="ARBA00022884"/>
    </source>
</evidence>
<dbReference type="PANTHER" id="PTHR11078">
    <property type="entry name" value="N UTILIZATION SUBSTANCE PROTEIN B-RELATED"/>
    <property type="match status" value="1"/>
</dbReference>
<protein>
    <submittedName>
        <fullName evidence="7">NusB antitermination factor</fullName>
    </submittedName>
</protein>
<dbReference type="GO" id="GO:0003723">
    <property type="term" value="F:RNA binding"/>
    <property type="evidence" value="ECO:0007669"/>
    <property type="project" value="UniProtKB-KW"/>
</dbReference>
<dbReference type="InterPro" id="IPR011605">
    <property type="entry name" value="NusB_fam"/>
</dbReference>
<dbReference type="GO" id="GO:0031564">
    <property type="term" value="P:transcription antitermination"/>
    <property type="evidence" value="ECO:0007669"/>
    <property type="project" value="UniProtKB-KW"/>
</dbReference>
<reference evidence="8" key="1">
    <citation type="submission" date="2016-10" db="EMBL/GenBank/DDBJ databases">
        <authorList>
            <person name="Varghese N."/>
        </authorList>
    </citation>
    <scope>NUCLEOTIDE SEQUENCE [LARGE SCALE GENOMIC DNA]</scope>
    <source>
        <strain evidence="8">DSM 20406</strain>
    </source>
</reference>
<proteinExistence type="inferred from homology"/>
<evidence type="ECO:0000256" key="4">
    <source>
        <dbReference type="ARBA" id="ARBA00023015"/>
    </source>
</evidence>
<sequence length="134" mass="15555">MEKTIRQYARQKAIFCVYQNLLIDASLEDLLHFIDLDPELKDGYSAKKFAVRLVKTVLENKENYIVLISKELKKGWTFNRLSYMEQAILLVATCELADSELDKRIIINEAVINAKEFCDEDSYKFINGVLNEVI</sequence>
<dbReference type="GO" id="GO:0005829">
    <property type="term" value="C:cytosol"/>
    <property type="evidence" value="ECO:0007669"/>
    <property type="project" value="TreeGrafter"/>
</dbReference>
<dbReference type="Pfam" id="PF01029">
    <property type="entry name" value="NusB"/>
    <property type="match status" value="1"/>
</dbReference>
<dbReference type="SUPFAM" id="SSF48013">
    <property type="entry name" value="NusB-like"/>
    <property type="match status" value="1"/>
</dbReference>
<evidence type="ECO:0000313" key="8">
    <source>
        <dbReference type="Proteomes" id="UP000183028"/>
    </source>
</evidence>
<dbReference type="GeneID" id="54119208"/>
<evidence type="ECO:0000313" key="7">
    <source>
        <dbReference type="EMBL" id="SEI37548.1"/>
    </source>
</evidence>
<dbReference type="GO" id="GO:0006353">
    <property type="term" value="P:DNA-templated transcription termination"/>
    <property type="evidence" value="ECO:0007669"/>
    <property type="project" value="InterPro"/>
</dbReference>
<dbReference type="InterPro" id="IPR006027">
    <property type="entry name" value="NusB_RsmB_TIM44"/>
</dbReference>
<evidence type="ECO:0000256" key="2">
    <source>
        <dbReference type="ARBA" id="ARBA00022814"/>
    </source>
</evidence>
<keyword evidence="3" id="KW-0694">RNA-binding</keyword>
<dbReference type="AlphaFoldDB" id="A0A1H6Q129"/>
<comment type="similarity">
    <text evidence="1">Belongs to the NusB family.</text>
</comment>
<keyword evidence="2" id="KW-0889">Transcription antitermination</keyword>
<gene>
    <name evidence="7" type="ORF">SAMN04487834_100167</name>
</gene>
<feature type="domain" description="NusB/RsmB/TIM44" evidence="6">
    <location>
        <begin position="9"/>
        <end position="133"/>
    </location>
</feature>
<dbReference type="RefSeq" id="WP_033161798.1">
    <property type="nucleotide sequence ID" value="NZ_CACVPP010000004.1"/>
</dbReference>
<dbReference type="STRING" id="322505.SAMN04487836_101103"/>
<evidence type="ECO:0000256" key="1">
    <source>
        <dbReference type="ARBA" id="ARBA00005952"/>
    </source>
</evidence>
<dbReference type="InterPro" id="IPR035926">
    <property type="entry name" value="NusB-like_sf"/>
</dbReference>
<dbReference type="PANTHER" id="PTHR11078:SF3">
    <property type="entry name" value="ANTITERMINATION NUSB DOMAIN-CONTAINING PROTEIN"/>
    <property type="match status" value="1"/>
</dbReference>